<name>A0AAU9VAR0_EUPED</name>
<organism evidence="2 3">
    <name type="scientific">Euphydryas editha</name>
    <name type="common">Edith's checkerspot</name>
    <dbReference type="NCBI Taxonomy" id="104508"/>
    <lineage>
        <taxon>Eukaryota</taxon>
        <taxon>Metazoa</taxon>
        <taxon>Ecdysozoa</taxon>
        <taxon>Arthropoda</taxon>
        <taxon>Hexapoda</taxon>
        <taxon>Insecta</taxon>
        <taxon>Pterygota</taxon>
        <taxon>Neoptera</taxon>
        <taxon>Endopterygota</taxon>
        <taxon>Lepidoptera</taxon>
        <taxon>Glossata</taxon>
        <taxon>Ditrysia</taxon>
        <taxon>Papilionoidea</taxon>
        <taxon>Nymphalidae</taxon>
        <taxon>Nymphalinae</taxon>
        <taxon>Euphydryas</taxon>
    </lineage>
</organism>
<dbReference type="EMBL" id="CAKOGL010000029">
    <property type="protein sequence ID" value="CAH2106311.1"/>
    <property type="molecule type" value="Genomic_DNA"/>
</dbReference>
<sequence>MKHPNKKQPPRQTARPLYREKGKRDELGIKMRSVALFISDAAENKGIGFCRPEGPDRLEVSPRLTLLIKGNTSRTSIKRDKINALTLRTIGHSTYRCVQLQKKVIVLFKWLWVLSDEDLIDALGAQ</sequence>
<keyword evidence="3" id="KW-1185">Reference proteome</keyword>
<protein>
    <submittedName>
        <fullName evidence="2">Uncharacterized protein</fullName>
    </submittedName>
</protein>
<feature type="region of interest" description="Disordered" evidence="1">
    <location>
        <begin position="1"/>
        <end position="24"/>
    </location>
</feature>
<accession>A0AAU9VAR0</accession>
<dbReference type="AlphaFoldDB" id="A0AAU9VAR0"/>
<proteinExistence type="predicted"/>
<evidence type="ECO:0000313" key="2">
    <source>
        <dbReference type="EMBL" id="CAH2106311.1"/>
    </source>
</evidence>
<evidence type="ECO:0000256" key="1">
    <source>
        <dbReference type="SAM" id="MobiDB-lite"/>
    </source>
</evidence>
<reference evidence="2" key="1">
    <citation type="submission" date="2022-03" db="EMBL/GenBank/DDBJ databases">
        <authorList>
            <person name="Tunstrom K."/>
        </authorList>
    </citation>
    <scope>NUCLEOTIDE SEQUENCE</scope>
</reference>
<dbReference type="Proteomes" id="UP001153954">
    <property type="component" value="Unassembled WGS sequence"/>
</dbReference>
<evidence type="ECO:0000313" key="3">
    <source>
        <dbReference type="Proteomes" id="UP001153954"/>
    </source>
</evidence>
<gene>
    <name evidence="2" type="ORF">EEDITHA_LOCUS20460</name>
</gene>
<comment type="caution">
    <text evidence="2">The sequence shown here is derived from an EMBL/GenBank/DDBJ whole genome shotgun (WGS) entry which is preliminary data.</text>
</comment>